<organism evidence="2 3">
    <name type="scientific">Solitalea longa</name>
    <dbReference type="NCBI Taxonomy" id="2079460"/>
    <lineage>
        <taxon>Bacteria</taxon>
        <taxon>Pseudomonadati</taxon>
        <taxon>Bacteroidota</taxon>
        <taxon>Sphingobacteriia</taxon>
        <taxon>Sphingobacteriales</taxon>
        <taxon>Sphingobacteriaceae</taxon>
        <taxon>Solitalea</taxon>
    </lineage>
</organism>
<dbReference type="RefSeq" id="WP_103787610.1">
    <property type="nucleotide sequence ID" value="NZ_PQVF01000002.1"/>
</dbReference>
<evidence type="ECO:0000313" key="3">
    <source>
        <dbReference type="Proteomes" id="UP000236893"/>
    </source>
</evidence>
<dbReference type="Proteomes" id="UP000236893">
    <property type="component" value="Unassembled WGS sequence"/>
</dbReference>
<gene>
    <name evidence="2" type="ORF">C3K47_02980</name>
</gene>
<sequence>MVVNLFNNFNKAFESKVRLGIMSVLMVNETIDFTTLKELLNVTDGNLASHSKALEELKYIMITKQFIGKKPNTTYSVTELGKKAFVEHLNSLEQLLNSNR</sequence>
<dbReference type="Pfam" id="PF13601">
    <property type="entry name" value="HTH_34"/>
    <property type="match status" value="1"/>
</dbReference>
<dbReference type="Gene3D" id="1.10.10.10">
    <property type="entry name" value="Winged helix-like DNA-binding domain superfamily/Winged helix DNA-binding domain"/>
    <property type="match status" value="1"/>
</dbReference>
<feature type="domain" description="Winged helix DNA-binding" evidence="1">
    <location>
        <begin position="17"/>
        <end position="96"/>
    </location>
</feature>
<dbReference type="InterPro" id="IPR036390">
    <property type="entry name" value="WH_DNA-bd_sf"/>
</dbReference>
<comment type="caution">
    <text evidence="2">The sequence shown here is derived from an EMBL/GenBank/DDBJ whole genome shotgun (WGS) entry which is preliminary data.</text>
</comment>
<name>A0A2S5A715_9SPHI</name>
<dbReference type="AlphaFoldDB" id="A0A2S5A715"/>
<proteinExistence type="predicted"/>
<protein>
    <submittedName>
        <fullName evidence="2">Transcriptional regulator</fullName>
    </submittedName>
</protein>
<dbReference type="OrthoDB" id="9800369at2"/>
<dbReference type="InterPro" id="IPR036388">
    <property type="entry name" value="WH-like_DNA-bd_sf"/>
</dbReference>
<accession>A0A2S5A715</accession>
<dbReference type="PANTHER" id="PTHR37318">
    <property type="entry name" value="BSL7504 PROTEIN"/>
    <property type="match status" value="1"/>
</dbReference>
<dbReference type="EMBL" id="PQVF01000002">
    <property type="protein sequence ID" value="POY38378.1"/>
    <property type="molecule type" value="Genomic_DNA"/>
</dbReference>
<evidence type="ECO:0000313" key="2">
    <source>
        <dbReference type="EMBL" id="POY38378.1"/>
    </source>
</evidence>
<dbReference type="PANTHER" id="PTHR37318:SF1">
    <property type="entry name" value="BSL7504 PROTEIN"/>
    <property type="match status" value="1"/>
</dbReference>
<dbReference type="InterPro" id="IPR027395">
    <property type="entry name" value="WH_DNA-bd_dom"/>
</dbReference>
<keyword evidence="3" id="KW-1185">Reference proteome</keyword>
<evidence type="ECO:0000259" key="1">
    <source>
        <dbReference type="Pfam" id="PF13601"/>
    </source>
</evidence>
<reference evidence="2 3" key="1">
    <citation type="submission" date="2018-01" db="EMBL/GenBank/DDBJ databases">
        <authorList>
            <person name="Gaut B.S."/>
            <person name="Morton B.R."/>
            <person name="Clegg M.T."/>
            <person name="Duvall M.R."/>
        </authorList>
    </citation>
    <scope>NUCLEOTIDE SEQUENCE [LARGE SCALE GENOMIC DNA]</scope>
    <source>
        <strain evidence="2 3">HR-AV</strain>
    </source>
</reference>
<dbReference type="SUPFAM" id="SSF46785">
    <property type="entry name" value="Winged helix' DNA-binding domain"/>
    <property type="match status" value="1"/>
</dbReference>